<gene>
    <name evidence="1" type="ORF">Ami3637_16560</name>
</gene>
<dbReference type="AlphaFoldDB" id="A0A6P1MGG2"/>
<dbReference type="RefSeq" id="WP_162363543.1">
    <property type="nucleotide sequence ID" value="NZ_CP047591.1"/>
</dbReference>
<keyword evidence="2" id="KW-1185">Reference proteome</keyword>
<accession>A0A6P1MGG2</accession>
<name>A0A6P1MGG2_9FIRM</name>
<sequence>MNIVFSANNNEEIKVLPIVPSEVSIAETQNNEEFTTINNGVLNLIGDIGLRTLSIASFFPVRQYAFMKQGSSSDGWSYVDFFKKWRAKRVPLRLIITSSSGKEILNIPCTVDNFTYSEARNGNINYSLEVKEYKFVSLVV</sequence>
<protein>
    <submittedName>
        <fullName evidence="1">Phage portal protein</fullName>
    </submittedName>
</protein>
<proteinExistence type="predicted"/>
<dbReference type="Proteomes" id="UP000463883">
    <property type="component" value="Chromosome"/>
</dbReference>
<dbReference type="KEGG" id="amic:Ami3637_16560"/>
<evidence type="ECO:0000313" key="2">
    <source>
        <dbReference type="Proteomes" id="UP000463883"/>
    </source>
</evidence>
<reference evidence="1 2" key="1">
    <citation type="submission" date="2020-01" db="EMBL/GenBank/DDBJ databases">
        <title>Genomic analysis of Aminipila sp. CBA3637.</title>
        <authorList>
            <person name="Kim Y.B."/>
            <person name="Roh S.W."/>
        </authorList>
    </citation>
    <scope>NUCLEOTIDE SEQUENCE [LARGE SCALE GENOMIC DNA]</scope>
    <source>
        <strain evidence="1 2">CBA3637</strain>
    </source>
</reference>
<dbReference type="EMBL" id="CP047591">
    <property type="protein sequence ID" value="QHI73780.1"/>
    <property type="molecule type" value="Genomic_DNA"/>
</dbReference>
<evidence type="ECO:0000313" key="1">
    <source>
        <dbReference type="EMBL" id="QHI73780.1"/>
    </source>
</evidence>
<organism evidence="1 2">
    <name type="scientific">Aminipila terrae</name>
    <dbReference type="NCBI Taxonomy" id="2697030"/>
    <lineage>
        <taxon>Bacteria</taxon>
        <taxon>Bacillati</taxon>
        <taxon>Bacillota</taxon>
        <taxon>Clostridia</taxon>
        <taxon>Peptostreptococcales</taxon>
        <taxon>Anaerovoracaceae</taxon>
        <taxon>Aminipila</taxon>
    </lineage>
</organism>